<dbReference type="RefSeq" id="WP_188379608.1">
    <property type="nucleotide sequence ID" value="NZ_BMDI01000001.1"/>
</dbReference>
<dbReference type="InterPro" id="IPR009350">
    <property type="entry name" value="Phage_tail_T"/>
</dbReference>
<organism evidence="2 3">
    <name type="scientific">Oxalicibacterium faecigallinarum</name>
    <dbReference type="NCBI Taxonomy" id="573741"/>
    <lineage>
        <taxon>Bacteria</taxon>
        <taxon>Pseudomonadati</taxon>
        <taxon>Pseudomonadota</taxon>
        <taxon>Betaproteobacteria</taxon>
        <taxon>Burkholderiales</taxon>
        <taxon>Oxalobacteraceae</taxon>
        <taxon>Oxalicibacterium</taxon>
    </lineage>
</organism>
<reference evidence="3" key="1">
    <citation type="journal article" date="2019" name="Int. J. Syst. Evol. Microbiol.">
        <title>The Global Catalogue of Microorganisms (GCM) 10K type strain sequencing project: providing services to taxonomists for standard genome sequencing and annotation.</title>
        <authorList>
            <consortium name="The Broad Institute Genomics Platform"/>
            <consortium name="The Broad Institute Genome Sequencing Center for Infectious Disease"/>
            <person name="Wu L."/>
            <person name="Ma J."/>
        </authorList>
    </citation>
    <scope>NUCLEOTIDE SEQUENCE [LARGE SCALE GENOMIC DNA]</scope>
    <source>
        <strain evidence="3">CCM 2767</strain>
    </source>
</reference>
<accession>A0A8J3AMD2</accession>
<evidence type="ECO:0000313" key="3">
    <source>
        <dbReference type="Proteomes" id="UP000642180"/>
    </source>
</evidence>
<sequence>MPAHQLAAILPEREFVLYQAYAVKRMLPQRRQEMYLAQICSVLAQVHSNTDVSVMDFLFDPVEEIELDEDEVLAHFDFKPRNKG</sequence>
<protein>
    <recommendedName>
        <fullName evidence="1">Minor tail T domain-containing protein</fullName>
    </recommendedName>
</protein>
<gene>
    <name evidence="2" type="ORF">GCM10008066_04020</name>
</gene>
<comment type="caution">
    <text evidence="2">The sequence shown here is derived from an EMBL/GenBank/DDBJ whole genome shotgun (WGS) entry which is preliminary data.</text>
</comment>
<dbReference type="Pfam" id="PF06223">
    <property type="entry name" value="Phage_tail_T"/>
    <property type="match status" value="1"/>
</dbReference>
<proteinExistence type="predicted"/>
<evidence type="ECO:0000313" key="2">
    <source>
        <dbReference type="EMBL" id="GGI16450.1"/>
    </source>
</evidence>
<feature type="domain" description="Minor tail T" evidence="1">
    <location>
        <begin position="11"/>
        <end position="72"/>
    </location>
</feature>
<keyword evidence="3" id="KW-1185">Reference proteome</keyword>
<dbReference type="EMBL" id="BMDI01000001">
    <property type="protein sequence ID" value="GGI16450.1"/>
    <property type="molecule type" value="Genomic_DNA"/>
</dbReference>
<evidence type="ECO:0000259" key="1">
    <source>
        <dbReference type="Pfam" id="PF06223"/>
    </source>
</evidence>
<dbReference type="Proteomes" id="UP000642180">
    <property type="component" value="Unassembled WGS sequence"/>
</dbReference>
<name>A0A8J3AMD2_9BURK</name>
<dbReference type="AlphaFoldDB" id="A0A8J3AMD2"/>